<dbReference type="RefSeq" id="WP_131444697.1">
    <property type="nucleotide sequence ID" value="NZ_SJZB01000010.1"/>
</dbReference>
<evidence type="ECO:0000313" key="3">
    <source>
        <dbReference type="Proteomes" id="UP000295443"/>
    </source>
</evidence>
<dbReference type="EMBL" id="SJZB01000010">
    <property type="protein sequence ID" value="TCJ18573.1"/>
    <property type="molecule type" value="Genomic_DNA"/>
</dbReference>
<keyword evidence="1" id="KW-1133">Transmembrane helix</keyword>
<proteinExistence type="predicted"/>
<dbReference type="PANTHER" id="PTHR34368">
    <property type="entry name" value="OS01G0962200 PROTEIN"/>
    <property type="match status" value="1"/>
</dbReference>
<feature type="transmembrane region" description="Helical" evidence="1">
    <location>
        <begin position="50"/>
        <end position="69"/>
    </location>
</feature>
<keyword evidence="1" id="KW-0812">Transmembrane</keyword>
<comment type="caution">
    <text evidence="2">The sequence shown here is derived from an EMBL/GenBank/DDBJ whole genome shotgun (WGS) entry which is preliminary data.</text>
</comment>
<keyword evidence="3" id="KW-1185">Reference proteome</keyword>
<dbReference type="AlphaFoldDB" id="A0A4R1BMB1"/>
<feature type="transmembrane region" description="Helical" evidence="1">
    <location>
        <begin position="12"/>
        <end position="30"/>
    </location>
</feature>
<feature type="transmembrane region" description="Helical" evidence="1">
    <location>
        <begin position="199"/>
        <end position="217"/>
    </location>
</feature>
<feature type="transmembrane region" description="Helical" evidence="1">
    <location>
        <begin position="139"/>
        <end position="157"/>
    </location>
</feature>
<reference evidence="2 3" key="1">
    <citation type="submission" date="2019-03" db="EMBL/GenBank/DDBJ databases">
        <title>Genome sequence of Thiobacillaceae bacterium LSR1, a sulfur-oxidizing bacterium isolated from freshwater sediment.</title>
        <authorList>
            <person name="Li S."/>
        </authorList>
    </citation>
    <scope>NUCLEOTIDE SEQUENCE [LARGE SCALE GENOMIC DNA]</scope>
    <source>
        <strain evidence="2 3">LSR1</strain>
    </source>
</reference>
<feature type="transmembrane region" description="Helical" evidence="1">
    <location>
        <begin position="109"/>
        <end position="127"/>
    </location>
</feature>
<organism evidence="2 3">
    <name type="scientific">Parasulfuritortus cantonensis</name>
    <dbReference type="NCBI Taxonomy" id="2528202"/>
    <lineage>
        <taxon>Bacteria</taxon>
        <taxon>Pseudomonadati</taxon>
        <taxon>Pseudomonadota</taxon>
        <taxon>Betaproteobacteria</taxon>
        <taxon>Nitrosomonadales</taxon>
        <taxon>Thiobacillaceae</taxon>
        <taxon>Parasulfuritortus</taxon>
    </lineage>
</organism>
<dbReference type="OrthoDB" id="6088058at2"/>
<accession>A0A4R1BMB1</accession>
<evidence type="ECO:0000313" key="2">
    <source>
        <dbReference type="EMBL" id="TCJ18573.1"/>
    </source>
</evidence>
<dbReference type="Proteomes" id="UP000295443">
    <property type="component" value="Unassembled WGS sequence"/>
</dbReference>
<evidence type="ECO:0000256" key="1">
    <source>
        <dbReference type="SAM" id="Phobius"/>
    </source>
</evidence>
<name>A0A4R1BMB1_9PROT</name>
<feature type="transmembrane region" description="Helical" evidence="1">
    <location>
        <begin position="229"/>
        <end position="246"/>
    </location>
</feature>
<protein>
    <submittedName>
        <fullName evidence="2">Alkaline phytoceramidase</fullName>
    </submittedName>
</protein>
<feature type="transmembrane region" description="Helical" evidence="1">
    <location>
        <begin position="81"/>
        <end position="103"/>
    </location>
</feature>
<gene>
    <name evidence="2" type="ORF">EZJ19_02345</name>
</gene>
<feature type="transmembrane region" description="Helical" evidence="1">
    <location>
        <begin position="169"/>
        <end position="187"/>
    </location>
</feature>
<dbReference type="PANTHER" id="PTHR34368:SF1">
    <property type="entry name" value="OS01G0962200 PROTEIN"/>
    <property type="match status" value="1"/>
</dbReference>
<keyword evidence="1" id="KW-0472">Membrane</keyword>
<sequence length="276" mass="29393">MKRLIHRLPMLITATAVIGMAAYGPIAQLPDYHRFADQSSWLGIGHAADVLSNVGFAAVALWGGGVLYARRGHAAYAAGRHGWALFLVGLLLTAAGSTYYHLAPDDFRLVWDRLPIALACAGLLAAVRAETRPGGRSGAAAAGLGLFAVAAVAWWYFSGLHGVGDLRPYLLLQALPMFLIPLWQAGYGRERGERLRFGLALLCYVLAKLAELADHALLDLTGCLSGHTLKHILATLAAALLVAALVRRGPGAVRAARWTRRPGAAEVRRPVSGWPG</sequence>